<gene>
    <name evidence="4" type="ORF">ACH4OY_24315</name>
</gene>
<dbReference type="Gene3D" id="3.30.420.40">
    <property type="match status" value="2"/>
</dbReference>
<dbReference type="InterPro" id="IPR000835">
    <property type="entry name" value="HTH_MarR-typ"/>
</dbReference>
<dbReference type="Pfam" id="PF00480">
    <property type="entry name" value="ROK"/>
    <property type="match status" value="1"/>
</dbReference>
<dbReference type="Gene3D" id="1.10.10.10">
    <property type="entry name" value="Winged helix-like DNA-binding domain superfamily/Winged helix DNA-binding domain"/>
    <property type="match status" value="1"/>
</dbReference>
<dbReference type="SUPFAM" id="SSF46785">
    <property type="entry name" value="Winged helix' DNA-binding domain"/>
    <property type="match status" value="1"/>
</dbReference>
<feature type="domain" description="HTH marR-type" evidence="3">
    <location>
        <begin position="39"/>
        <end position="88"/>
    </location>
</feature>
<dbReference type="InterPro" id="IPR000600">
    <property type="entry name" value="ROK"/>
</dbReference>
<reference evidence="4 5" key="1">
    <citation type="submission" date="2024-10" db="EMBL/GenBank/DDBJ databases">
        <title>The Natural Products Discovery Center: Release of the First 8490 Sequenced Strains for Exploring Actinobacteria Biosynthetic Diversity.</title>
        <authorList>
            <person name="Kalkreuter E."/>
            <person name="Kautsar S.A."/>
            <person name="Yang D."/>
            <person name="Bader C.D."/>
            <person name="Teijaro C.N."/>
            <person name="Fluegel L."/>
            <person name="Davis C.M."/>
            <person name="Simpson J.R."/>
            <person name="Lauterbach L."/>
            <person name="Steele A.D."/>
            <person name="Gui C."/>
            <person name="Meng S."/>
            <person name="Li G."/>
            <person name="Viehrig K."/>
            <person name="Ye F."/>
            <person name="Su P."/>
            <person name="Kiefer A.F."/>
            <person name="Nichols A."/>
            <person name="Cepeda A.J."/>
            <person name="Yan W."/>
            <person name="Fan B."/>
            <person name="Jiang Y."/>
            <person name="Adhikari A."/>
            <person name="Zheng C.-J."/>
            <person name="Schuster L."/>
            <person name="Cowan T.M."/>
            <person name="Smanski M.J."/>
            <person name="Chevrette M.G."/>
            <person name="De Carvalho L.P.S."/>
            <person name="Shen B."/>
        </authorList>
    </citation>
    <scope>NUCLEOTIDE SEQUENCE [LARGE SCALE GENOMIC DNA]</scope>
    <source>
        <strain evidence="4 5">NPDC021253</strain>
    </source>
</reference>
<evidence type="ECO:0000256" key="2">
    <source>
        <dbReference type="SAM" id="MobiDB-lite"/>
    </source>
</evidence>
<keyword evidence="5" id="KW-1185">Reference proteome</keyword>
<proteinExistence type="inferred from homology"/>
<dbReference type="SUPFAM" id="SSF53067">
    <property type="entry name" value="Actin-like ATPase domain"/>
    <property type="match status" value="1"/>
</dbReference>
<dbReference type="InterPro" id="IPR043129">
    <property type="entry name" value="ATPase_NBD"/>
</dbReference>
<evidence type="ECO:0000313" key="5">
    <source>
        <dbReference type="Proteomes" id="UP001611075"/>
    </source>
</evidence>
<comment type="caution">
    <text evidence="4">The sequence shown here is derived from an EMBL/GenBank/DDBJ whole genome shotgun (WGS) entry which is preliminary data.</text>
</comment>
<dbReference type="PANTHER" id="PTHR18964:SF149">
    <property type="entry name" value="BIFUNCTIONAL UDP-N-ACETYLGLUCOSAMINE 2-EPIMERASE_N-ACETYLMANNOSAMINE KINASE"/>
    <property type="match status" value="1"/>
</dbReference>
<dbReference type="InterPro" id="IPR036388">
    <property type="entry name" value="WH-like_DNA-bd_sf"/>
</dbReference>
<dbReference type="Proteomes" id="UP001611075">
    <property type="component" value="Unassembled WGS sequence"/>
</dbReference>
<dbReference type="Pfam" id="PF12802">
    <property type="entry name" value="MarR_2"/>
    <property type="match status" value="1"/>
</dbReference>
<dbReference type="RefSeq" id="WP_396683315.1">
    <property type="nucleotide sequence ID" value="NZ_JBIRPU010000021.1"/>
</dbReference>
<name>A0ABW7SPZ7_9ACTN</name>
<protein>
    <submittedName>
        <fullName evidence="4">ROK family protein</fullName>
    </submittedName>
</protein>
<dbReference type="EMBL" id="JBIRPU010000021">
    <property type="protein sequence ID" value="MFI0795779.1"/>
    <property type="molecule type" value="Genomic_DNA"/>
</dbReference>
<comment type="similarity">
    <text evidence="1">Belongs to the ROK (NagC/XylR) family.</text>
</comment>
<sequence>MATPTGPGQARVGGDPERAASGAPGMTQEETRRRNLGAVLRHVHVHGPTSRAELTSRLGLNRSTIGALAADLTAAGLVTEEAPTSGRRAGRPSLVVRPRSAQVYTHALSVEADRLRAARIGLGGRILDLREVDRPGGMSVFDAIGPLAGLVRDMQRAVTGEALLVGGAVAVTDTTRDRDGRIRIGGPDEPLRAAFEAGLAVGPGLVAGDLADIAGLAEHVRGVAVGVDDLVYLHGDLGVSAGIIVGGRLVVGHRGHGGKVGHMVVNPYGLPCGCGSRGCWETEIGGAALLRHAGREPGGPPAVVEVLRAAAGGDRTAQAAVRQVADWLGFGVANLANVVNPGVVVFGGSLRDIYVAGADTVRRRLDAMVLPAFREHLRLRAATLGRDAALIGAAELAFAKLLADPLNVGAAGRSRTDPTLLADPLNVGVEGRSGTDPTPA</sequence>
<dbReference type="PANTHER" id="PTHR18964">
    <property type="entry name" value="ROK (REPRESSOR, ORF, KINASE) FAMILY"/>
    <property type="match status" value="1"/>
</dbReference>
<organism evidence="4 5">
    <name type="scientific">Micromonospora rubida</name>
    <dbReference type="NCBI Taxonomy" id="2697657"/>
    <lineage>
        <taxon>Bacteria</taxon>
        <taxon>Bacillati</taxon>
        <taxon>Actinomycetota</taxon>
        <taxon>Actinomycetes</taxon>
        <taxon>Micromonosporales</taxon>
        <taxon>Micromonosporaceae</taxon>
        <taxon>Micromonospora</taxon>
    </lineage>
</organism>
<evidence type="ECO:0000259" key="3">
    <source>
        <dbReference type="Pfam" id="PF12802"/>
    </source>
</evidence>
<evidence type="ECO:0000256" key="1">
    <source>
        <dbReference type="ARBA" id="ARBA00006479"/>
    </source>
</evidence>
<accession>A0ABW7SPZ7</accession>
<dbReference type="InterPro" id="IPR036390">
    <property type="entry name" value="WH_DNA-bd_sf"/>
</dbReference>
<evidence type="ECO:0000313" key="4">
    <source>
        <dbReference type="EMBL" id="MFI0795779.1"/>
    </source>
</evidence>
<feature type="region of interest" description="Disordered" evidence="2">
    <location>
        <begin position="1"/>
        <end position="31"/>
    </location>
</feature>